<sequence length="217" mass="24898">MEGNKSNMNDIKNNNENNNKDNNKDNKKYNKKYNDIGNNKTNNKNNIKPSNEINENDPNFGKINISFSDVNYAIYRIGKWKNTYKINLIGTSNEIPATEVTKVHVLSNINEIRNSKFELGENEVNGIVALSIQLNPELQGMDIAQIIADEELEYKNIVDEIEGLELEDPNGFIELENDKFLIYKLEKDHHVTVAKPANGLTMKHHAEEIQRLKELNK</sequence>
<accession>A0ACA8R2G0</accession>
<reference evidence="1" key="1">
    <citation type="submission" date="2019-06" db="EMBL/GenBank/DDBJ databases">
        <title>Complete genome sequence of Methanobrevibacter arboriphilus strain SA.</title>
        <authorList>
            <person name="Asakawa S."/>
        </authorList>
    </citation>
    <scope>NUCLEOTIDE SEQUENCE</scope>
    <source>
        <strain evidence="1">SA</strain>
    </source>
</reference>
<proteinExistence type="predicted"/>
<evidence type="ECO:0000313" key="2">
    <source>
        <dbReference type="Proteomes" id="UP000825015"/>
    </source>
</evidence>
<gene>
    <name evidence="1" type="ORF">MarbSA_08050</name>
</gene>
<keyword evidence="2" id="KW-1185">Reference proteome</keyword>
<name>A0ACA8R2G0_METAZ</name>
<organism evidence="1 2">
    <name type="scientific">Methanobrevibacter arboriphilus</name>
    <dbReference type="NCBI Taxonomy" id="39441"/>
    <lineage>
        <taxon>Archaea</taxon>
        <taxon>Methanobacteriati</taxon>
        <taxon>Methanobacteriota</taxon>
        <taxon>Methanomada group</taxon>
        <taxon>Methanobacteria</taxon>
        <taxon>Methanobacteriales</taxon>
        <taxon>Methanobacteriaceae</taxon>
        <taxon>Methanobrevibacter</taxon>
    </lineage>
</organism>
<protein>
    <submittedName>
        <fullName evidence="1">Uncharacterized protein</fullName>
    </submittedName>
</protein>
<dbReference type="Proteomes" id="UP000825015">
    <property type="component" value="Chromosome"/>
</dbReference>
<dbReference type="EMBL" id="AP019779">
    <property type="protein sequence ID" value="BBL61765.1"/>
    <property type="molecule type" value="Genomic_DNA"/>
</dbReference>
<evidence type="ECO:0000313" key="1">
    <source>
        <dbReference type="EMBL" id="BBL61765.1"/>
    </source>
</evidence>